<feature type="domain" description="S1 motif" evidence="6">
    <location>
        <begin position="79"/>
        <end position="157"/>
    </location>
</feature>
<organism evidence="8 9">
    <name type="scientific">Chloropicon roscoffensis</name>
    <dbReference type="NCBI Taxonomy" id="1461544"/>
    <lineage>
        <taxon>Eukaryota</taxon>
        <taxon>Viridiplantae</taxon>
        <taxon>Chlorophyta</taxon>
        <taxon>Chloropicophyceae</taxon>
        <taxon>Chloropicales</taxon>
        <taxon>Chloropicaceae</taxon>
        <taxon>Chloropicon</taxon>
    </lineage>
</organism>
<dbReference type="SUPFAM" id="SSF50249">
    <property type="entry name" value="Nucleic acid-binding proteins"/>
    <property type="match status" value="1"/>
</dbReference>
<dbReference type="PANTHER" id="PTHR12709">
    <property type="entry name" value="DNA-DIRECTED RNA POLYMERASE II, III"/>
    <property type="match status" value="1"/>
</dbReference>
<dbReference type="InterPro" id="IPR005576">
    <property type="entry name" value="Rpb7-like_N"/>
</dbReference>
<dbReference type="GO" id="GO:0006367">
    <property type="term" value="P:transcription initiation at RNA polymerase II promoter"/>
    <property type="evidence" value="ECO:0007669"/>
    <property type="project" value="TreeGrafter"/>
</dbReference>
<feature type="domain" description="RNA polymerase Rpb7-like N-terminal" evidence="7">
    <location>
        <begin position="8"/>
        <end position="64"/>
    </location>
</feature>
<dbReference type="GO" id="GO:0000932">
    <property type="term" value="C:P-body"/>
    <property type="evidence" value="ECO:0007669"/>
    <property type="project" value="TreeGrafter"/>
</dbReference>
<dbReference type="AlphaFoldDB" id="A0AAX4PH77"/>
<evidence type="ECO:0000313" key="8">
    <source>
        <dbReference type="EMBL" id="WZN65293.1"/>
    </source>
</evidence>
<dbReference type="GO" id="GO:0003697">
    <property type="term" value="F:single-stranded DNA binding"/>
    <property type="evidence" value="ECO:0007669"/>
    <property type="project" value="TreeGrafter"/>
</dbReference>
<dbReference type="GO" id="GO:0031369">
    <property type="term" value="F:translation initiation factor binding"/>
    <property type="evidence" value="ECO:0007669"/>
    <property type="project" value="TreeGrafter"/>
</dbReference>
<keyword evidence="3 8" id="KW-0240">DNA-directed RNA polymerase</keyword>
<evidence type="ECO:0000256" key="2">
    <source>
        <dbReference type="ARBA" id="ARBA00009307"/>
    </source>
</evidence>
<dbReference type="PANTHER" id="PTHR12709:SF4">
    <property type="entry name" value="DNA-DIRECTED RNA POLYMERASE II SUBUNIT RPB7"/>
    <property type="match status" value="1"/>
</dbReference>
<evidence type="ECO:0000256" key="1">
    <source>
        <dbReference type="ARBA" id="ARBA00004123"/>
    </source>
</evidence>
<dbReference type="Pfam" id="PF00575">
    <property type="entry name" value="S1"/>
    <property type="match status" value="1"/>
</dbReference>
<dbReference type="GO" id="GO:0060213">
    <property type="term" value="P:positive regulation of nuclear-transcribed mRNA poly(A) tail shortening"/>
    <property type="evidence" value="ECO:0007669"/>
    <property type="project" value="TreeGrafter"/>
</dbReference>
<keyword evidence="5" id="KW-0539">Nucleus</keyword>
<evidence type="ECO:0000313" key="9">
    <source>
        <dbReference type="Proteomes" id="UP001472866"/>
    </source>
</evidence>
<dbReference type="Proteomes" id="UP001472866">
    <property type="component" value="Chromosome 11"/>
</dbReference>
<dbReference type="InterPro" id="IPR012340">
    <property type="entry name" value="NA-bd_OB-fold"/>
</dbReference>
<protein>
    <submittedName>
        <fullName evidence="8">Subunit RPB7 of DNA-directed RNA polymerase II</fullName>
    </submittedName>
</protein>
<name>A0AAX4PH77_9CHLO</name>
<dbReference type="FunFam" id="2.40.50.140:FF:000043">
    <property type="entry name" value="DNA-directed RNA polymerase II subunit RPB7"/>
    <property type="match status" value="1"/>
</dbReference>
<dbReference type="Gene3D" id="3.30.1490.120">
    <property type="entry name" value="RNA polymerase Rpb7-like, N-terminal domain"/>
    <property type="match status" value="1"/>
</dbReference>
<dbReference type="Gene3D" id="2.40.50.140">
    <property type="entry name" value="Nucleic acid-binding proteins"/>
    <property type="match status" value="1"/>
</dbReference>
<proteinExistence type="inferred from homology"/>
<dbReference type="EMBL" id="CP151511">
    <property type="protein sequence ID" value="WZN65293.1"/>
    <property type="molecule type" value="Genomic_DNA"/>
</dbReference>
<dbReference type="Pfam" id="PF03876">
    <property type="entry name" value="SHS2_Rpb7-N"/>
    <property type="match status" value="1"/>
</dbReference>
<comment type="similarity">
    <text evidence="2">Belongs to the eukaryotic RPB7/RPC8 RNA polymerase subunit family.</text>
</comment>
<keyword evidence="4" id="KW-0804">Transcription</keyword>
<evidence type="ECO:0000256" key="5">
    <source>
        <dbReference type="ARBA" id="ARBA00023242"/>
    </source>
</evidence>
<dbReference type="GO" id="GO:0003727">
    <property type="term" value="F:single-stranded RNA binding"/>
    <property type="evidence" value="ECO:0007669"/>
    <property type="project" value="TreeGrafter"/>
</dbReference>
<dbReference type="SUPFAM" id="SSF88798">
    <property type="entry name" value="N-terminal, heterodimerisation domain of RBP7 (RpoE)"/>
    <property type="match status" value="1"/>
</dbReference>
<dbReference type="FunFam" id="3.30.1490.120:FF:000001">
    <property type="entry name" value="DNA-directed RNA polymerase II subunit RPB7"/>
    <property type="match status" value="1"/>
</dbReference>
<dbReference type="CDD" id="cd04462">
    <property type="entry name" value="S1_RNAPII_Rpb7"/>
    <property type="match status" value="1"/>
</dbReference>
<evidence type="ECO:0000256" key="3">
    <source>
        <dbReference type="ARBA" id="ARBA00022478"/>
    </source>
</evidence>
<reference evidence="8 9" key="1">
    <citation type="submission" date="2024-03" db="EMBL/GenBank/DDBJ databases">
        <title>Complete genome sequence of the green alga Chloropicon roscoffensis RCC1871.</title>
        <authorList>
            <person name="Lemieux C."/>
            <person name="Pombert J.-F."/>
            <person name="Otis C."/>
            <person name="Turmel M."/>
        </authorList>
    </citation>
    <scope>NUCLEOTIDE SEQUENCE [LARGE SCALE GENOMIC DNA]</scope>
    <source>
        <strain evidence="8 9">RCC1871</strain>
    </source>
</reference>
<dbReference type="InterPro" id="IPR036898">
    <property type="entry name" value="RNA_pol_Rpb7-like_N_sf"/>
</dbReference>
<evidence type="ECO:0000256" key="4">
    <source>
        <dbReference type="ARBA" id="ARBA00023163"/>
    </source>
</evidence>
<dbReference type="InterPro" id="IPR045113">
    <property type="entry name" value="Rpb7-like"/>
</dbReference>
<evidence type="ECO:0000259" key="6">
    <source>
        <dbReference type="Pfam" id="PF00575"/>
    </source>
</evidence>
<gene>
    <name evidence="8" type="ORF">HKI87_11g68500</name>
</gene>
<dbReference type="InterPro" id="IPR003029">
    <property type="entry name" value="S1_domain"/>
</dbReference>
<comment type="subcellular location">
    <subcellularLocation>
        <location evidence="1">Nucleus</location>
    </subcellularLocation>
</comment>
<dbReference type="GO" id="GO:0005665">
    <property type="term" value="C:RNA polymerase II, core complex"/>
    <property type="evidence" value="ECO:0007669"/>
    <property type="project" value="TreeGrafter"/>
</dbReference>
<dbReference type="CDD" id="cd04329">
    <property type="entry name" value="RNAP_II_Rpb7_N"/>
    <property type="match status" value="1"/>
</dbReference>
<evidence type="ECO:0000259" key="7">
    <source>
        <dbReference type="Pfam" id="PF03876"/>
    </source>
</evidence>
<keyword evidence="9" id="KW-1185">Reference proteome</keyword>
<sequence>MFFLLDMERIVTLPPQHFGSGLRDVLHKQLVREVEGTCSGKHGYIVSVTKITDSGKGRVQVGTGKATFHMKYQCVAFRPFKGEVLDCVVTQITKLGFFADAGPFAIFVSSSLIPDDYEFTSGDQGPCFTSGDQDVAIVRNCEVRVKVVGIRVDATEIFGIGTIKEDYLGVLGGPDMS</sequence>
<dbReference type="GO" id="GO:0045948">
    <property type="term" value="P:positive regulation of translational initiation"/>
    <property type="evidence" value="ECO:0007669"/>
    <property type="project" value="TreeGrafter"/>
</dbReference>
<accession>A0AAX4PH77</accession>